<evidence type="ECO:0000313" key="1">
    <source>
        <dbReference type="EMBL" id="GHO44952.1"/>
    </source>
</evidence>
<gene>
    <name evidence="1" type="ORF">KSX_31150</name>
</gene>
<keyword evidence="2" id="KW-1185">Reference proteome</keyword>
<proteinExistence type="predicted"/>
<evidence type="ECO:0000313" key="2">
    <source>
        <dbReference type="Proteomes" id="UP000612362"/>
    </source>
</evidence>
<dbReference type="AlphaFoldDB" id="A0A8J3MQI7"/>
<dbReference type="RefSeq" id="WP_220194312.1">
    <property type="nucleotide sequence ID" value="NZ_BNJF01000001.1"/>
</dbReference>
<dbReference type="EMBL" id="BNJF01000001">
    <property type="protein sequence ID" value="GHO44952.1"/>
    <property type="molecule type" value="Genomic_DNA"/>
</dbReference>
<organism evidence="1 2">
    <name type="scientific">Ktedonospora formicarum</name>
    <dbReference type="NCBI Taxonomy" id="2778364"/>
    <lineage>
        <taxon>Bacteria</taxon>
        <taxon>Bacillati</taxon>
        <taxon>Chloroflexota</taxon>
        <taxon>Ktedonobacteria</taxon>
        <taxon>Ktedonobacterales</taxon>
        <taxon>Ktedonobacteraceae</taxon>
        <taxon>Ktedonospora</taxon>
    </lineage>
</organism>
<dbReference type="Proteomes" id="UP000612362">
    <property type="component" value="Unassembled WGS sequence"/>
</dbReference>
<sequence>MNLHNGERVFWGAPEVIYLEGTITATQEENQTIVVHIDRATPHSAHLIGSDVPFAANGLKPLLGDSPPGTTEQRAVQALPPLNLSDDEKIQRGAAVAVHQQYGYDLPKEQEQALIAQVAEVIERDKEMRQTIIHSMDEILRRER</sequence>
<name>A0A8J3MQI7_9CHLR</name>
<protein>
    <submittedName>
        <fullName evidence="1">Uncharacterized protein</fullName>
    </submittedName>
</protein>
<reference evidence="1" key="1">
    <citation type="submission" date="2020-10" db="EMBL/GenBank/DDBJ databases">
        <title>Taxonomic study of unclassified bacteria belonging to the class Ktedonobacteria.</title>
        <authorList>
            <person name="Yabe S."/>
            <person name="Wang C.M."/>
            <person name="Zheng Y."/>
            <person name="Sakai Y."/>
            <person name="Cavaletti L."/>
            <person name="Monciardini P."/>
            <person name="Donadio S."/>
        </authorList>
    </citation>
    <scope>NUCLEOTIDE SEQUENCE</scope>
    <source>
        <strain evidence="1">SOSP1-1</strain>
    </source>
</reference>
<accession>A0A8J3MQI7</accession>
<comment type="caution">
    <text evidence="1">The sequence shown here is derived from an EMBL/GenBank/DDBJ whole genome shotgun (WGS) entry which is preliminary data.</text>
</comment>